<sequence>MAAKFKVTLGALPDFILPVSFVMPNGDEAEIKFKVRHKKASEIKALYDGEAKDYTFINEVCTGWDLEDEFNSENAQAIVDLFPSIALALAQAYMGALVGQRVKN</sequence>
<evidence type="ECO:0000313" key="1">
    <source>
        <dbReference type="EMBL" id="WYD65302.1"/>
    </source>
</evidence>
<protein>
    <submittedName>
        <fullName evidence="1">Tape measure chaperone</fullName>
    </submittedName>
</protein>
<dbReference type="EMBL" id="OR979723">
    <property type="protein sequence ID" value="WYD65302.1"/>
    <property type="molecule type" value="Genomic_DNA"/>
</dbReference>
<proteinExistence type="predicted"/>
<dbReference type="Pfam" id="PF08748">
    <property type="entry name" value="Phage_TAC_4"/>
    <property type="match status" value="1"/>
</dbReference>
<gene>
    <name evidence="1" type="ORF">ETEP102_37</name>
</gene>
<dbReference type="InterPro" id="IPR014859">
    <property type="entry name" value="Phage_TAC_4"/>
</dbReference>
<organism evidence="1">
    <name type="scientific">Escherichia phage ETEP102</name>
    <dbReference type="NCBI Taxonomy" id="3117680"/>
    <lineage>
        <taxon>Viruses</taxon>
        <taxon>Duplodnaviria</taxon>
        <taxon>Heunggongvirae</taxon>
        <taxon>Uroviricota</taxon>
        <taxon>Caudoviricetes</taxon>
    </lineage>
</organism>
<accession>A0AAU6PXW5</accession>
<reference evidence="1" key="1">
    <citation type="submission" date="2023-12" db="EMBL/GenBank/DDBJ databases">
        <title>Determinants of phage host range in porcine enterotoxigenic Escherichia coli.</title>
        <authorList>
            <person name="Gambino M."/>
            <person name="Broensted L."/>
        </authorList>
    </citation>
    <scope>NUCLEOTIDE SEQUENCE</scope>
</reference>
<name>A0AAU6PXW5_9CAUD</name>